<protein>
    <recommendedName>
        <fullName evidence="3">RHS repeat-associated core domain-containing protein</fullName>
    </recommendedName>
</protein>
<dbReference type="InterPro" id="IPR050708">
    <property type="entry name" value="T6SS_VgrG/RHS"/>
</dbReference>
<accession>A0A923MAW6</accession>
<evidence type="ECO:0000313" key="1">
    <source>
        <dbReference type="EMBL" id="MBC5765973.1"/>
    </source>
</evidence>
<evidence type="ECO:0008006" key="3">
    <source>
        <dbReference type="Google" id="ProtNLM"/>
    </source>
</evidence>
<dbReference type="EMBL" id="JACORU010000005">
    <property type="protein sequence ID" value="MBC5765973.1"/>
    <property type="molecule type" value="Genomic_DNA"/>
</dbReference>
<dbReference type="NCBIfam" id="TIGR03696">
    <property type="entry name" value="Rhs_assc_core"/>
    <property type="match status" value="1"/>
</dbReference>
<dbReference type="InterPro" id="IPR022385">
    <property type="entry name" value="Rhs_assc_core"/>
</dbReference>
<name>A0A923MAW6_9BURK</name>
<organism evidence="1 2">
    <name type="scientific">Ramlibacter albus</name>
    <dbReference type="NCBI Taxonomy" id="2079448"/>
    <lineage>
        <taxon>Bacteria</taxon>
        <taxon>Pseudomonadati</taxon>
        <taxon>Pseudomonadota</taxon>
        <taxon>Betaproteobacteria</taxon>
        <taxon>Burkholderiales</taxon>
        <taxon>Comamonadaceae</taxon>
        <taxon>Ramlibacter</taxon>
    </lineage>
</organism>
<dbReference type="RefSeq" id="WP_187082436.1">
    <property type="nucleotide sequence ID" value="NZ_JACORU010000005.1"/>
</dbReference>
<proteinExistence type="predicted"/>
<gene>
    <name evidence="1" type="ORF">H8R02_16010</name>
</gene>
<reference evidence="1" key="1">
    <citation type="submission" date="2020-08" db="EMBL/GenBank/DDBJ databases">
        <title>Ramlibacter sp. GTP1 16S ribosomal RNA gene genome sequencing and assembly.</title>
        <authorList>
            <person name="Kang M."/>
        </authorList>
    </citation>
    <scope>NUCLEOTIDE SEQUENCE</scope>
    <source>
        <strain evidence="1">GTP1</strain>
    </source>
</reference>
<dbReference type="Gene3D" id="2.180.10.10">
    <property type="entry name" value="RHS repeat-associated core"/>
    <property type="match status" value="2"/>
</dbReference>
<keyword evidence="2" id="KW-1185">Reference proteome</keyword>
<sequence length="414" mass="45339">MIETTDALARRTKVERDALRRPATIRYHEGSTTRFEYNDMGRLARVEIQKDGEAAVIRYLHAATGQRVFKSEPEVAQTLPNETELGNSFVNWLRKNFGWIFAKGNGAKTSIGTAYIHGDGEIPNWAILGEYDNGSSQGKGSSEYIYLPTHDGSAIPIGMYRNGKLYAIHSDHLGTPRLITDSSKAVVWQWPYSALGANKPTGVLATWAEGALKATEPPIEYNGRFPGQTHDPETGLNDNGWRTFDPRTRAGYIQADPIGLAGGLNRYPYAENSPLRKTDPTGRLAFALPLILPPLLEGAAYIVTAAAVASTAHELTKPDAAGNSTPEACPPGGTCPPCRTTSGRIIPVGTIAYRPLDVIPDDVMQHGVYGSHHNIFIANQMPYPKCDCFWAKQKWVAKPEQIQPSWVPIEPFAN</sequence>
<dbReference type="AlphaFoldDB" id="A0A923MAW6"/>
<dbReference type="PANTHER" id="PTHR32305:SF15">
    <property type="entry name" value="PROTEIN RHSA-RELATED"/>
    <property type="match status" value="1"/>
</dbReference>
<comment type="caution">
    <text evidence="1">The sequence shown here is derived from an EMBL/GenBank/DDBJ whole genome shotgun (WGS) entry which is preliminary data.</text>
</comment>
<dbReference type="PANTHER" id="PTHR32305">
    <property type="match status" value="1"/>
</dbReference>
<evidence type="ECO:0000313" key="2">
    <source>
        <dbReference type="Proteomes" id="UP000596827"/>
    </source>
</evidence>
<dbReference type="Proteomes" id="UP000596827">
    <property type="component" value="Unassembled WGS sequence"/>
</dbReference>